<evidence type="ECO:0000259" key="2">
    <source>
        <dbReference type="Pfam" id="PF10419"/>
    </source>
</evidence>
<dbReference type="Gene3D" id="2.60.40.4370">
    <property type="match status" value="1"/>
</dbReference>
<feature type="compositionally biased region" description="Acidic residues" evidence="1">
    <location>
        <begin position="356"/>
        <end position="370"/>
    </location>
</feature>
<sequence>MDPPSPENIDHDTDHNDMPEQSDKEKLEHSDREHKEKPRGRGKGISKSSREASGYLNDAASQIDAQFEDILGDTLDDSDVEFPIDKKELAKMQAKVAKAGPSKVLEPTPTPAPPEPKAPTSPYKPRILPSTPIAAAKIPATELPPSIREPPKIAPSSSSQPSTINPTTKPSANISNEDEWEWVEETEYVVLDFGATKFTADLIARQNFSLVNLDSPSPFFRSGAHVFKGFYDENAITEDIIFDMKAYNDDDEVDDSDDESPGTLDLVAIATKRLIFEQVEVLPAPNDDDVNDMIASGMNRAHAAEAGDIWGGPSLTLNGAVKEANKKHNELQERKAALSAAAANMSIAESPNASMEVEEEMGAEDDAMGV</sequence>
<feature type="domain" description="Transcription factor TFIIIC triple barrel" evidence="2">
    <location>
        <begin position="184"/>
        <end position="280"/>
    </location>
</feature>
<organism evidence="3 4">
    <name type="scientific">Podila minutissima</name>
    <dbReference type="NCBI Taxonomy" id="64525"/>
    <lineage>
        <taxon>Eukaryota</taxon>
        <taxon>Fungi</taxon>
        <taxon>Fungi incertae sedis</taxon>
        <taxon>Mucoromycota</taxon>
        <taxon>Mortierellomycotina</taxon>
        <taxon>Mortierellomycetes</taxon>
        <taxon>Mortierellales</taxon>
        <taxon>Mortierellaceae</taxon>
        <taxon>Podila</taxon>
    </lineage>
</organism>
<dbReference type="InterPro" id="IPR019481">
    <property type="entry name" value="TFIIIC_triple_barrel"/>
</dbReference>
<feature type="region of interest" description="Disordered" evidence="1">
    <location>
        <begin position="92"/>
        <end position="131"/>
    </location>
</feature>
<comment type="caution">
    <text evidence="3">The sequence shown here is derived from an EMBL/GenBank/DDBJ whole genome shotgun (WGS) entry which is preliminary data.</text>
</comment>
<feature type="region of interest" description="Disordered" evidence="1">
    <location>
        <begin position="1"/>
        <end position="57"/>
    </location>
</feature>
<feature type="compositionally biased region" description="Pro residues" evidence="1">
    <location>
        <begin position="108"/>
        <end position="119"/>
    </location>
</feature>
<accession>A0A9P5SLH0</accession>
<feature type="compositionally biased region" description="Basic and acidic residues" evidence="1">
    <location>
        <begin position="8"/>
        <end position="36"/>
    </location>
</feature>
<keyword evidence="4" id="KW-1185">Reference proteome</keyword>
<feature type="compositionally biased region" description="Polar residues" evidence="1">
    <location>
        <begin position="155"/>
        <end position="175"/>
    </location>
</feature>
<feature type="region of interest" description="Disordered" evidence="1">
    <location>
        <begin position="143"/>
        <end position="175"/>
    </location>
</feature>
<name>A0A9P5SLH0_9FUNG</name>
<dbReference type="AlphaFoldDB" id="A0A9P5SLH0"/>
<protein>
    <recommendedName>
        <fullName evidence="2">Transcription factor TFIIIC triple barrel domain-containing protein</fullName>
    </recommendedName>
</protein>
<dbReference type="EMBL" id="JAAAUY010000392">
    <property type="protein sequence ID" value="KAF9330515.1"/>
    <property type="molecule type" value="Genomic_DNA"/>
</dbReference>
<dbReference type="Proteomes" id="UP000696485">
    <property type="component" value="Unassembled WGS sequence"/>
</dbReference>
<reference evidence="3" key="1">
    <citation type="journal article" date="2020" name="Fungal Divers.">
        <title>Resolving the Mortierellaceae phylogeny through synthesis of multi-gene phylogenetics and phylogenomics.</title>
        <authorList>
            <person name="Vandepol N."/>
            <person name="Liber J."/>
            <person name="Desiro A."/>
            <person name="Na H."/>
            <person name="Kennedy M."/>
            <person name="Barry K."/>
            <person name="Grigoriev I.V."/>
            <person name="Miller A.N."/>
            <person name="O'Donnell K."/>
            <person name="Stajich J.E."/>
            <person name="Bonito G."/>
        </authorList>
    </citation>
    <scope>NUCLEOTIDE SEQUENCE</scope>
    <source>
        <strain evidence="3">NVP1</strain>
    </source>
</reference>
<dbReference type="Pfam" id="PF10419">
    <property type="entry name" value="TFIIIC_sub6"/>
    <property type="match status" value="1"/>
</dbReference>
<feature type="region of interest" description="Disordered" evidence="1">
    <location>
        <begin position="351"/>
        <end position="370"/>
    </location>
</feature>
<evidence type="ECO:0000313" key="4">
    <source>
        <dbReference type="Proteomes" id="UP000696485"/>
    </source>
</evidence>
<evidence type="ECO:0000256" key="1">
    <source>
        <dbReference type="SAM" id="MobiDB-lite"/>
    </source>
</evidence>
<gene>
    <name evidence="3" type="ORF">BG006_006545</name>
</gene>
<evidence type="ECO:0000313" key="3">
    <source>
        <dbReference type="EMBL" id="KAF9330515.1"/>
    </source>
</evidence>
<proteinExistence type="predicted"/>